<feature type="compositionally biased region" description="Polar residues" evidence="1">
    <location>
        <begin position="1281"/>
        <end position="1298"/>
    </location>
</feature>
<feature type="region of interest" description="Disordered" evidence="1">
    <location>
        <begin position="1"/>
        <end position="125"/>
    </location>
</feature>
<dbReference type="PANTHER" id="PTHR35205:SF1">
    <property type="entry name" value="ZU5 DOMAIN-CONTAINING PROTEIN"/>
    <property type="match status" value="1"/>
</dbReference>
<protein>
    <recommendedName>
        <fullName evidence="2">NB-ARC domain-containing protein</fullName>
    </recommendedName>
</protein>
<evidence type="ECO:0000313" key="3">
    <source>
        <dbReference type="EMBL" id="KEZ44037.1"/>
    </source>
</evidence>
<dbReference type="GeneID" id="27722841"/>
<gene>
    <name evidence="3" type="ORF">SAPIO_CDS3769</name>
</gene>
<feature type="region of interest" description="Disordered" evidence="1">
    <location>
        <begin position="1186"/>
        <end position="1316"/>
    </location>
</feature>
<dbReference type="VEuPathDB" id="FungiDB:SAPIO_CDS3769"/>
<dbReference type="PANTHER" id="PTHR35205">
    <property type="entry name" value="NB-ARC AND TPR DOMAIN PROTEIN"/>
    <property type="match status" value="1"/>
</dbReference>
<feature type="compositionally biased region" description="Low complexity" evidence="1">
    <location>
        <begin position="1237"/>
        <end position="1246"/>
    </location>
</feature>
<dbReference type="EMBL" id="JOWA01000089">
    <property type="protein sequence ID" value="KEZ44037.1"/>
    <property type="molecule type" value="Genomic_DNA"/>
</dbReference>
<dbReference type="HOGENOM" id="CLU_257680_0_0_1"/>
<feature type="compositionally biased region" description="Low complexity" evidence="1">
    <location>
        <begin position="51"/>
        <end position="65"/>
    </location>
</feature>
<name>A0A084G9M5_PSEDA</name>
<dbReference type="KEGG" id="sapo:SAPIO_CDS3769"/>
<sequence>MAPTTRLFNGVTSGVAPRRMNAKAHAVGELPLTAPPNPESAGPVRRTRTPGSSDDGQSTQDSESTFPLSSQTARTSIPTSPSSLAAPHPQRHDSGRLQSPAVGTPPAAAPDGFLPPPLEDDDDFDNLPDVWTDYFDKKRENCIEFMKELQKQQKPGRVKVAVYGLAGRKPDEPIRDIDEVVNLITDHETFRTEVSKLIEQFSKRQAKDPGWLKRKVQRFVKAAYWVRQFQAGVSTAIQVVPDGFGCLGWGILLIVIEVSCIYAESAEILDRIVETMADINELLPMFEKDVSLYNWSDVMRKRLLKIYDIYVDICFAAIRYSTRFNHAFSFSRTFASPDKDIKDLEEKLKRQIMKFDRETDFVFQSTVMERQSAIMAKVDNHAAASARRDDTLLRVMDKTHRAVSSITQESKPVSSVLELPVDLPVMSLTMEPNEDFVGRENELEQLHRYLIDESSDSGQPKSCVLLGIGGIGKTEIALEFAYKYKDHWDAGVFWVTADTTQETELERTFCDIGRTLGIVDASENDERQVARVKYWLENKSKHAPDRRWLLIFDTFVGGDDATSRRNIDRVWPSKARSPGCAIIVTSQVSVPRKYAKKEIPIEPLSDEEGIQLLLANTDIDVAGPKALDNKSLAADISKELGGSPLYLWLARQYIRDSALDLQEYLDCIRSSYTVPMAEQKGLEAGNSRYLRAASAALDLTLDRVKRNSISARELLNILAFMNHEDISEVLILHEEEESGQGQAQRRHNDDIVILVRAGLIKLNKFKTLRSLRIHHAIQVALLMNMGEAERDESFNRVIKNLRRRYPEPSCRQIANADVSTALSLVLPHVLSALTCFERAHPRMTGDIFLARLLRDVGGMDCYDRGRIKEAYRLTEAVKTILKSLGNHETHPLLSDVLVIQGLCTDFMALSKRDEGLRVRRECLKIRKNIFDSLKKVKTDDTIRLYNCHTDLVCSLQQINDFDSVLHHLNICLEQYKDIGSEDKEPYEYSKYYNQMAYVLLYNNEPDKAVEHAKKGYELAEKACPDTNYPWLYKFDYVNILFQHGSRKEEAFNLLQRIIKSHSEGRSIVYSEILALSMEQNLGIMAYLLGKFEFAEKQMRAVASRKLQCDAWPEENVVRGDYYLSQILKARDPDSEEALQMEEKAKSDLQALLQNDTLGKAEEYAGNFPLLFDYLVHWEFRLVTPRRPPPQEPESLQNGILGTSAESPDTRPEEAEAPVSPPHTSTETPRRGSPFPPSRSRTSTPARHQPPDVPPAPQNSSPGKNHSPSREPGVQKTKCHSIGTSKMSNIESPQNTQLPENPIQIPVEPISEEPKSLDQPWKAFIDEIKKEAIAKGDPFTPSEGFNDHSLAG</sequence>
<accession>A0A084G9M5</accession>
<dbReference type="Gene3D" id="3.40.50.300">
    <property type="entry name" value="P-loop containing nucleotide triphosphate hydrolases"/>
    <property type="match status" value="1"/>
</dbReference>
<feature type="domain" description="NB-ARC" evidence="2">
    <location>
        <begin position="443"/>
        <end position="613"/>
    </location>
</feature>
<feature type="compositionally biased region" description="Polar residues" evidence="1">
    <location>
        <begin position="66"/>
        <end position="83"/>
    </location>
</feature>
<dbReference type="OrthoDB" id="6161812at2759"/>
<organism evidence="3 4">
    <name type="scientific">Pseudallescheria apiosperma</name>
    <name type="common">Scedosporium apiospermum</name>
    <dbReference type="NCBI Taxonomy" id="563466"/>
    <lineage>
        <taxon>Eukaryota</taxon>
        <taxon>Fungi</taxon>
        <taxon>Dikarya</taxon>
        <taxon>Ascomycota</taxon>
        <taxon>Pezizomycotina</taxon>
        <taxon>Sordariomycetes</taxon>
        <taxon>Hypocreomycetidae</taxon>
        <taxon>Microascales</taxon>
        <taxon>Microascaceae</taxon>
        <taxon>Scedosporium</taxon>
    </lineage>
</organism>
<dbReference type="Pfam" id="PF00931">
    <property type="entry name" value="NB-ARC"/>
    <property type="match status" value="1"/>
</dbReference>
<reference evidence="3 4" key="1">
    <citation type="journal article" date="2014" name="Genome Announc.">
        <title>Draft genome sequence of the pathogenic fungus Scedosporium apiospermum.</title>
        <authorList>
            <person name="Vandeputte P."/>
            <person name="Ghamrawi S."/>
            <person name="Rechenmann M."/>
            <person name="Iltis A."/>
            <person name="Giraud S."/>
            <person name="Fleury M."/>
            <person name="Thornton C."/>
            <person name="Delhaes L."/>
            <person name="Meyer W."/>
            <person name="Papon N."/>
            <person name="Bouchara J.P."/>
        </authorList>
    </citation>
    <scope>NUCLEOTIDE SEQUENCE [LARGE SCALE GENOMIC DNA]</scope>
    <source>
        <strain evidence="3 4">IHEM 14462</strain>
    </source>
</reference>
<dbReference type="RefSeq" id="XP_016643836.1">
    <property type="nucleotide sequence ID" value="XM_016786493.1"/>
</dbReference>
<dbReference type="InterPro" id="IPR002182">
    <property type="entry name" value="NB-ARC"/>
</dbReference>
<comment type="caution">
    <text evidence="3">The sequence shown here is derived from an EMBL/GenBank/DDBJ whole genome shotgun (WGS) entry which is preliminary data.</text>
</comment>
<keyword evidence="4" id="KW-1185">Reference proteome</keyword>
<dbReference type="InterPro" id="IPR027417">
    <property type="entry name" value="P-loop_NTPase"/>
</dbReference>
<proteinExistence type="predicted"/>
<dbReference type="InterPro" id="IPR011990">
    <property type="entry name" value="TPR-like_helical_dom_sf"/>
</dbReference>
<dbReference type="SUPFAM" id="SSF48452">
    <property type="entry name" value="TPR-like"/>
    <property type="match status" value="1"/>
</dbReference>
<dbReference type="SUPFAM" id="SSF52540">
    <property type="entry name" value="P-loop containing nucleoside triphosphate hydrolases"/>
    <property type="match status" value="1"/>
</dbReference>
<dbReference type="GO" id="GO:0043531">
    <property type="term" value="F:ADP binding"/>
    <property type="evidence" value="ECO:0007669"/>
    <property type="project" value="InterPro"/>
</dbReference>
<evidence type="ECO:0000256" key="1">
    <source>
        <dbReference type="SAM" id="MobiDB-lite"/>
    </source>
</evidence>
<dbReference type="Gene3D" id="1.25.40.10">
    <property type="entry name" value="Tetratricopeptide repeat domain"/>
    <property type="match status" value="1"/>
</dbReference>
<feature type="compositionally biased region" description="Polar residues" evidence="1">
    <location>
        <begin position="1193"/>
        <end position="1206"/>
    </location>
</feature>
<feature type="compositionally biased region" description="Polar residues" evidence="1">
    <location>
        <begin position="1"/>
        <end position="12"/>
    </location>
</feature>
<dbReference type="Proteomes" id="UP000028545">
    <property type="component" value="Unassembled WGS sequence"/>
</dbReference>
<evidence type="ECO:0000259" key="2">
    <source>
        <dbReference type="Pfam" id="PF00931"/>
    </source>
</evidence>
<evidence type="ECO:0000313" key="4">
    <source>
        <dbReference type="Proteomes" id="UP000028545"/>
    </source>
</evidence>